<dbReference type="SMART" id="SM00382">
    <property type="entry name" value="AAA"/>
    <property type="match status" value="1"/>
</dbReference>
<dbReference type="PANTHER" id="PTHR42798">
    <property type="entry name" value="LIPOPROTEIN-RELEASING SYSTEM ATP-BINDING PROTEIN LOLD"/>
    <property type="match status" value="1"/>
</dbReference>
<proteinExistence type="inferred from homology"/>
<keyword evidence="3" id="KW-0547">Nucleotide-binding</keyword>
<dbReference type="Proteomes" id="UP001595616">
    <property type="component" value="Unassembled WGS sequence"/>
</dbReference>
<feature type="compositionally biased region" description="Basic and acidic residues" evidence="6">
    <location>
        <begin position="234"/>
        <end position="247"/>
    </location>
</feature>
<evidence type="ECO:0000313" key="8">
    <source>
        <dbReference type="EMBL" id="MFC3811226.1"/>
    </source>
</evidence>
<dbReference type="InterPro" id="IPR003439">
    <property type="entry name" value="ABC_transporter-like_ATP-bd"/>
</dbReference>
<evidence type="ECO:0000313" key="9">
    <source>
        <dbReference type="Proteomes" id="UP001595616"/>
    </source>
</evidence>
<evidence type="ECO:0000256" key="2">
    <source>
        <dbReference type="ARBA" id="ARBA00022448"/>
    </source>
</evidence>
<dbReference type="InterPro" id="IPR017911">
    <property type="entry name" value="MacB-like_ATP-bd"/>
</dbReference>
<feature type="region of interest" description="Disordered" evidence="6">
    <location>
        <begin position="222"/>
        <end position="247"/>
    </location>
</feature>
<comment type="similarity">
    <text evidence="1">Belongs to the ABC transporter superfamily.</text>
</comment>
<feature type="domain" description="ABC transporter" evidence="7">
    <location>
        <begin position="4"/>
        <end position="242"/>
    </location>
</feature>
<dbReference type="Gene3D" id="3.40.50.300">
    <property type="entry name" value="P-loop containing nucleotide triphosphate hydrolases"/>
    <property type="match status" value="1"/>
</dbReference>
<evidence type="ECO:0000256" key="1">
    <source>
        <dbReference type="ARBA" id="ARBA00005417"/>
    </source>
</evidence>
<keyword evidence="9" id="KW-1185">Reference proteome</keyword>
<dbReference type="InterPro" id="IPR017871">
    <property type="entry name" value="ABC_transporter-like_CS"/>
</dbReference>
<dbReference type="PROSITE" id="PS50893">
    <property type="entry name" value="ABC_TRANSPORTER_2"/>
    <property type="match status" value="1"/>
</dbReference>
<dbReference type="PROSITE" id="PS00211">
    <property type="entry name" value="ABC_TRANSPORTER_1"/>
    <property type="match status" value="1"/>
</dbReference>
<evidence type="ECO:0000256" key="3">
    <source>
        <dbReference type="ARBA" id="ARBA00022741"/>
    </source>
</evidence>
<keyword evidence="4 8" id="KW-0067">ATP-binding</keyword>
<dbReference type="Pfam" id="PF00005">
    <property type="entry name" value="ABC_tran"/>
    <property type="match status" value="1"/>
</dbReference>
<evidence type="ECO:0000259" key="7">
    <source>
        <dbReference type="PROSITE" id="PS50893"/>
    </source>
</evidence>
<protein>
    <submittedName>
        <fullName evidence="8">ABC transporter ATP-binding protein</fullName>
    </submittedName>
</protein>
<dbReference type="PANTHER" id="PTHR42798:SF2">
    <property type="entry name" value="ABC TRANSPORTER ATP-BINDING PROTEIN MG467-RELATED"/>
    <property type="match status" value="1"/>
</dbReference>
<organism evidence="8 9">
    <name type="scientific">Lacihabitans lacunae</name>
    <dbReference type="NCBI Taxonomy" id="1028214"/>
    <lineage>
        <taxon>Bacteria</taxon>
        <taxon>Pseudomonadati</taxon>
        <taxon>Bacteroidota</taxon>
        <taxon>Cytophagia</taxon>
        <taxon>Cytophagales</taxon>
        <taxon>Leadbetterellaceae</taxon>
        <taxon>Lacihabitans</taxon>
    </lineage>
</organism>
<reference evidence="9" key="1">
    <citation type="journal article" date="2019" name="Int. J. Syst. Evol. Microbiol.">
        <title>The Global Catalogue of Microorganisms (GCM) 10K type strain sequencing project: providing services to taxonomists for standard genome sequencing and annotation.</title>
        <authorList>
            <consortium name="The Broad Institute Genomics Platform"/>
            <consortium name="The Broad Institute Genome Sequencing Center for Infectious Disease"/>
            <person name="Wu L."/>
            <person name="Ma J."/>
        </authorList>
    </citation>
    <scope>NUCLEOTIDE SEQUENCE [LARGE SCALE GENOMIC DNA]</scope>
    <source>
        <strain evidence="9">CECT 7956</strain>
    </source>
</reference>
<keyword evidence="2" id="KW-0813">Transport</keyword>
<name>A0ABV7YWD9_9BACT</name>
<comment type="caution">
    <text evidence="8">The sequence shown here is derived from an EMBL/GenBank/DDBJ whole genome shotgun (WGS) entry which is preliminary data.</text>
</comment>
<dbReference type="RefSeq" id="WP_379838049.1">
    <property type="nucleotide sequence ID" value="NZ_JBHRYQ010000001.1"/>
</dbReference>
<keyword evidence="5" id="KW-1278">Translocase</keyword>
<dbReference type="EMBL" id="JBHRYQ010000001">
    <property type="protein sequence ID" value="MFC3811226.1"/>
    <property type="molecule type" value="Genomic_DNA"/>
</dbReference>
<dbReference type="GO" id="GO:0005524">
    <property type="term" value="F:ATP binding"/>
    <property type="evidence" value="ECO:0007669"/>
    <property type="project" value="UniProtKB-KW"/>
</dbReference>
<evidence type="ECO:0000256" key="5">
    <source>
        <dbReference type="ARBA" id="ARBA00022967"/>
    </source>
</evidence>
<sequence>MVIIETKNISKRYVMGSEVIDALKDVTITINKGEYVAFMGPSGSGKSTLMNIIGCLDSPSGGTYILNNKDVSGMSENELAAVRNKEIGFVFQTFNLLPRQSSLENVALPLIYAGYGKAARTDKAQKILESVGLGTRSLHKPNELSGGQRQRVAVARALVNDPSILLADEPTGNLDTKTSYEIMQLFHDIHAKGNTIIMVTHEEDIANYAHRVIRLRDGLIESDTINDNPTNPEEMTKKLLEKTNSEK</sequence>
<evidence type="ECO:0000256" key="6">
    <source>
        <dbReference type="SAM" id="MobiDB-lite"/>
    </source>
</evidence>
<dbReference type="InterPro" id="IPR003593">
    <property type="entry name" value="AAA+_ATPase"/>
</dbReference>
<gene>
    <name evidence="8" type="ORF">ACFOOI_11215</name>
</gene>
<dbReference type="CDD" id="cd03255">
    <property type="entry name" value="ABC_MJ0796_LolCDE_FtsE"/>
    <property type="match status" value="1"/>
</dbReference>
<dbReference type="InterPro" id="IPR027417">
    <property type="entry name" value="P-loop_NTPase"/>
</dbReference>
<dbReference type="SUPFAM" id="SSF52540">
    <property type="entry name" value="P-loop containing nucleoside triphosphate hydrolases"/>
    <property type="match status" value="1"/>
</dbReference>
<accession>A0ABV7YWD9</accession>
<evidence type="ECO:0000256" key="4">
    <source>
        <dbReference type="ARBA" id="ARBA00022840"/>
    </source>
</evidence>
<feature type="compositionally biased region" description="Polar residues" evidence="6">
    <location>
        <begin position="223"/>
        <end position="233"/>
    </location>
</feature>